<proteinExistence type="predicted"/>
<reference evidence="2 3" key="1">
    <citation type="submission" date="2022-08" db="EMBL/GenBank/DDBJ databases">
        <title>Genome Sequence of the sulphate-reducing bacterium, Pseudodesulfovibrio sp. SYK.</title>
        <authorList>
            <person name="Kondo R."/>
            <person name="Kataoka T."/>
        </authorList>
    </citation>
    <scope>NUCLEOTIDE SEQUENCE [LARGE SCALE GENOMIC DNA]</scope>
    <source>
        <strain evidence="2 3">SYK</strain>
    </source>
</reference>
<keyword evidence="3" id="KW-1185">Reference proteome</keyword>
<protein>
    <recommendedName>
        <fullName evidence="1">Ribbon-helix-helix protein CopG domain-containing protein</fullName>
    </recommendedName>
</protein>
<name>A0ABN6S8W6_9BACT</name>
<accession>A0ABN6S8W6</accession>
<dbReference type="Pfam" id="PF01402">
    <property type="entry name" value="RHH_1"/>
    <property type="match status" value="1"/>
</dbReference>
<gene>
    <name evidence="2" type="ORF">SYK_31120</name>
</gene>
<organism evidence="2 3">
    <name type="scientific">Pseudodesulfovibrio nedwellii</name>
    <dbReference type="NCBI Taxonomy" id="2973072"/>
    <lineage>
        <taxon>Bacteria</taxon>
        <taxon>Pseudomonadati</taxon>
        <taxon>Thermodesulfobacteriota</taxon>
        <taxon>Desulfovibrionia</taxon>
        <taxon>Desulfovibrionales</taxon>
        <taxon>Desulfovibrionaceae</taxon>
    </lineage>
</organism>
<evidence type="ECO:0000259" key="1">
    <source>
        <dbReference type="Pfam" id="PF01402"/>
    </source>
</evidence>
<dbReference type="Proteomes" id="UP001317742">
    <property type="component" value="Chromosome"/>
</dbReference>
<dbReference type="InterPro" id="IPR002145">
    <property type="entry name" value="CopG"/>
</dbReference>
<dbReference type="InterPro" id="IPR010985">
    <property type="entry name" value="Ribbon_hlx_hlx"/>
</dbReference>
<dbReference type="PANTHER" id="PTHR40688">
    <property type="match status" value="1"/>
</dbReference>
<dbReference type="PANTHER" id="PTHR40688:SF2">
    <property type="entry name" value="RIBBON-HELIX-HELIX PROTEIN COPG DOMAIN-CONTAINING PROTEIN"/>
    <property type="match status" value="1"/>
</dbReference>
<dbReference type="SUPFAM" id="SSF47598">
    <property type="entry name" value="Ribbon-helix-helix"/>
    <property type="match status" value="1"/>
</dbReference>
<dbReference type="Gene3D" id="6.20.450.20">
    <property type="match status" value="1"/>
</dbReference>
<dbReference type="RefSeq" id="WP_281761245.1">
    <property type="nucleotide sequence ID" value="NZ_AP026709.1"/>
</dbReference>
<feature type="domain" description="Ribbon-helix-helix protein CopG" evidence="1">
    <location>
        <begin position="5"/>
        <end position="42"/>
    </location>
</feature>
<dbReference type="CDD" id="cd22233">
    <property type="entry name" value="RHH_CopAso-like"/>
    <property type="match status" value="1"/>
</dbReference>
<dbReference type="InterPro" id="IPR052991">
    <property type="entry name" value="Non-func_TypeII_TA_Antitoxin"/>
</dbReference>
<evidence type="ECO:0000313" key="2">
    <source>
        <dbReference type="EMBL" id="BDQ38752.1"/>
    </source>
</evidence>
<sequence>MQTTSISARFDAETLARLDEIAKGLGKSRTSIIKEAVDNFLDYDFWFREQVTKGLDDLETGKTVTHDQVKSTIREMGYDVD</sequence>
<evidence type="ECO:0000313" key="3">
    <source>
        <dbReference type="Proteomes" id="UP001317742"/>
    </source>
</evidence>
<dbReference type="EMBL" id="AP026709">
    <property type="protein sequence ID" value="BDQ38752.1"/>
    <property type="molecule type" value="Genomic_DNA"/>
</dbReference>